<dbReference type="AlphaFoldDB" id="Q2QUA4"/>
<reference evidence="2" key="2">
    <citation type="submission" date="2005-04" db="EMBL/GenBank/DDBJ databases">
        <authorList>
            <person name="Buell C.R."/>
            <person name="Wing R.A."/>
            <person name="McCombie W.A."/>
            <person name="Ouyang S."/>
        </authorList>
    </citation>
    <scope>NUCLEOTIDE SEQUENCE</scope>
</reference>
<name>Q2QUA4_ORYSJ</name>
<feature type="compositionally biased region" description="Low complexity" evidence="1">
    <location>
        <begin position="24"/>
        <end position="33"/>
    </location>
</feature>
<accession>Q2QUA4</accession>
<organism evidence="2">
    <name type="scientific">Oryza sativa subsp. japonica</name>
    <name type="common">Rice</name>
    <dbReference type="NCBI Taxonomy" id="39947"/>
    <lineage>
        <taxon>Eukaryota</taxon>
        <taxon>Viridiplantae</taxon>
        <taxon>Streptophyta</taxon>
        <taxon>Embryophyta</taxon>
        <taxon>Tracheophyta</taxon>
        <taxon>Spermatophyta</taxon>
        <taxon>Magnoliopsida</taxon>
        <taxon>Liliopsida</taxon>
        <taxon>Poales</taxon>
        <taxon>Poaceae</taxon>
        <taxon>BOP clade</taxon>
        <taxon>Oryzoideae</taxon>
        <taxon>Oryzeae</taxon>
        <taxon>Oryzinae</taxon>
        <taxon>Oryza</taxon>
        <taxon>Oryza sativa</taxon>
    </lineage>
</organism>
<evidence type="ECO:0000256" key="1">
    <source>
        <dbReference type="SAM" id="MobiDB-lite"/>
    </source>
</evidence>
<reference evidence="2" key="1">
    <citation type="journal article" date="2005" name="BMC Biol.">
        <title>The sequence of rice chromosomes 11 and 12, rich in disease resistance genes and recent gene duplications.</title>
        <authorList>
            <consortium name="The rice chromosomes 11 and 12 sequencing consortia"/>
        </authorList>
    </citation>
    <scope>NUCLEOTIDE SEQUENCE [LARGE SCALE GENOMIC DNA]</scope>
</reference>
<reference evidence="2" key="3">
    <citation type="submission" date="2006-01" db="EMBL/GenBank/DDBJ databases">
        <authorList>
            <person name="Buell R."/>
        </authorList>
    </citation>
    <scope>NUCLEOTIDE SEQUENCE</scope>
</reference>
<feature type="compositionally biased region" description="Polar residues" evidence="1">
    <location>
        <begin position="9"/>
        <end position="20"/>
    </location>
</feature>
<sequence length="141" mass="15874">MVKTRNGSRDSSNVSGSEEQISGARANSASDNSPSPPPENPTIAQVLDNQTQMMSMMMQQMQQQYHQVLQQVQQQAQQQQQNLQFGLPPPQSKLLEFLHVKLPTFSSTTNPIETNDWLHAIEKKLNLLQCNDQEKVAFATH</sequence>
<feature type="region of interest" description="Disordered" evidence="1">
    <location>
        <begin position="1"/>
        <end position="43"/>
    </location>
</feature>
<evidence type="ECO:0000313" key="2">
    <source>
        <dbReference type="EMBL" id="ABA97360.1"/>
    </source>
</evidence>
<proteinExistence type="predicted"/>
<gene>
    <name evidence="2" type="ordered locus">LOC_Os12g16930</name>
</gene>
<dbReference type="EMBL" id="DP000011">
    <property type="protein sequence ID" value="ABA97360.1"/>
    <property type="molecule type" value="Genomic_DNA"/>
</dbReference>
<protein>
    <submittedName>
        <fullName evidence="2">Retrotransposon protein, putative, Ty3-gypsy subclass</fullName>
    </submittedName>
</protein>